<comment type="similarity">
    <text evidence="7">Belongs to the binding-protein-dependent transport system permease family.</text>
</comment>
<evidence type="ECO:0000256" key="1">
    <source>
        <dbReference type="ARBA" id="ARBA00004651"/>
    </source>
</evidence>
<proteinExistence type="inferred from homology"/>
<keyword evidence="10" id="KW-1185">Reference proteome</keyword>
<evidence type="ECO:0000256" key="5">
    <source>
        <dbReference type="ARBA" id="ARBA00022989"/>
    </source>
</evidence>
<keyword evidence="2 7" id="KW-0813">Transport</keyword>
<accession>A0A385TVG7</accession>
<keyword evidence="3" id="KW-1003">Cell membrane</keyword>
<dbReference type="SUPFAM" id="SSF161098">
    <property type="entry name" value="MetI-like"/>
    <property type="match status" value="1"/>
</dbReference>
<dbReference type="CDD" id="cd06261">
    <property type="entry name" value="TM_PBP2"/>
    <property type="match status" value="1"/>
</dbReference>
<feature type="transmembrane region" description="Helical" evidence="7">
    <location>
        <begin position="260"/>
        <end position="277"/>
    </location>
</feature>
<comment type="subcellular location">
    <subcellularLocation>
        <location evidence="1 7">Cell membrane</location>
        <topology evidence="1 7">Multi-pass membrane protein</topology>
    </subcellularLocation>
</comment>
<sequence>MKPSFGRRAFLVCNLIFLAFISFLCLMPILHILAISFSSGSAAAAGKVALWPVEFTTAAYDNVFGKPEYVRAFGISIQRVVVGTVLSMLLTIITAYPLSKDRNTFRLRTVYAWIFVFTILFNGGLIPTYLTIKSLGLIDTLGALVLPMAINVFNVILLLNFYRNLPRELEDASRIDGAGHFSTLWKIYVPLSLPALATTGLFTMVGHWNSWFDGMLYMNHPENYPLQTFLQTVIIKMDFRFLKSENVELMLQLSDRTSRAAQIFVAAFPILIVYPFLQRFFIKGIVMGSVKG</sequence>
<keyword evidence="4 7" id="KW-0812">Transmembrane</keyword>
<dbReference type="GO" id="GO:0005886">
    <property type="term" value="C:plasma membrane"/>
    <property type="evidence" value="ECO:0007669"/>
    <property type="project" value="UniProtKB-SubCell"/>
</dbReference>
<evidence type="ECO:0000313" key="9">
    <source>
        <dbReference type="EMBL" id="AYB47816.1"/>
    </source>
</evidence>
<dbReference type="Gene3D" id="1.10.3720.10">
    <property type="entry name" value="MetI-like"/>
    <property type="match status" value="1"/>
</dbReference>
<dbReference type="EMBL" id="CP032412">
    <property type="protein sequence ID" value="AYB47816.1"/>
    <property type="molecule type" value="Genomic_DNA"/>
</dbReference>
<evidence type="ECO:0000313" key="10">
    <source>
        <dbReference type="Proteomes" id="UP000266552"/>
    </source>
</evidence>
<dbReference type="KEGG" id="plw:D5F53_13730"/>
<evidence type="ECO:0000259" key="8">
    <source>
        <dbReference type="PROSITE" id="PS50928"/>
    </source>
</evidence>
<dbReference type="InterPro" id="IPR035906">
    <property type="entry name" value="MetI-like_sf"/>
</dbReference>
<keyword evidence="6 7" id="KW-0472">Membrane</keyword>
<feature type="transmembrane region" description="Helical" evidence="7">
    <location>
        <begin position="77"/>
        <end position="98"/>
    </location>
</feature>
<dbReference type="PANTHER" id="PTHR43744">
    <property type="entry name" value="ABC TRANSPORTER PERMEASE PROTEIN MG189-RELATED-RELATED"/>
    <property type="match status" value="1"/>
</dbReference>
<protein>
    <submittedName>
        <fullName evidence="9">Carbohydrate ABC transporter permease</fullName>
    </submittedName>
</protein>
<feature type="transmembrane region" description="Helical" evidence="7">
    <location>
        <begin position="183"/>
        <end position="208"/>
    </location>
</feature>
<evidence type="ECO:0000256" key="7">
    <source>
        <dbReference type="RuleBase" id="RU363032"/>
    </source>
</evidence>
<feature type="transmembrane region" description="Helical" evidence="7">
    <location>
        <begin position="144"/>
        <end position="162"/>
    </location>
</feature>
<dbReference type="InterPro" id="IPR000515">
    <property type="entry name" value="MetI-like"/>
</dbReference>
<dbReference type="Pfam" id="PF00528">
    <property type="entry name" value="BPD_transp_1"/>
    <property type="match status" value="1"/>
</dbReference>
<gene>
    <name evidence="9" type="ORF">D5F53_13730</name>
</gene>
<organism evidence="9 10">
    <name type="scientific">Paenibacillus lautus</name>
    <name type="common">Bacillus lautus</name>
    <dbReference type="NCBI Taxonomy" id="1401"/>
    <lineage>
        <taxon>Bacteria</taxon>
        <taxon>Bacillati</taxon>
        <taxon>Bacillota</taxon>
        <taxon>Bacilli</taxon>
        <taxon>Bacillales</taxon>
        <taxon>Paenibacillaceae</taxon>
        <taxon>Paenibacillus</taxon>
    </lineage>
</organism>
<dbReference type="GO" id="GO:0055085">
    <property type="term" value="P:transmembrane transport"/>
    <property type="evidence" value="ECO:0007669"/>
    <property type="project" value="InterPro"/>
</dbReference>
<evidence type="ECO:0000256" key="2">
    <source>
        <dbReference type="ARBA" id="ARBA00022448"/>
    </source>
</evidence>
<keyword evidence="5 7" id="KW-1133">Transmembrane helix</keyword>
<evidence type="ECO:0000256" key="6">
    <source>
        <dbReference type="ARBA" id="ARBA00023136"/>
    </source>
</evidence>
<dbReference type="PANTHER" id="PTHR43744:SF9">
    <property type="entry name" value="POLYGALACTURONAN_RHAMNOGALACTURONAN TRANSPORT SYSTEM PERMEASE PROTEIN YTCP"/>
    <property type="match status" value="1"/>
</dbReference>
<feature type="domain" description="ABC transmembrane type-1" evidence="8">
    <location>
        <begin position="73"/>
        <end position="274"/>
    </location>
</feature>
<dbReference type="Proteomes" id="UP000266552">
    <property type="component" value="Chromosome"/>
</dbReference>
<dbReference type="AlphaFoldDB" id="A0A385TVG7"/>
<dbReference type="PROSITE" id="PS50928">
    <property type="entry name" value="ABC_TM1"/>
    <property type="match status" value="1"/>
</dbReference>
<feature type="transmembrane region" description="Helical" evidence="7">
    <location>
        <begin position="110"/>
        <end position="132"/>
    </location>
</feature>
<name>A0A385TVG7_PAELA</name>
<reference evidence="9 10" key="1">
    <citation type="submission" date="2018-09" db="EMBL/GenBank/DDBJ databases">
        <title>Genome Sequence of Paenibacillus lautus Strain E7593-69, Azo Dye-Degrading Bacteria, Isolated from Commercial Tattoo Inks.</title>
        <authorList>
            <person name="Nho S.W."/>
            <person name="Kim S.-J."/>
            <person name="Kweon O."/>
            <person name="Cerniglia C.E."/>
        </authorList>
    </citation>
    <scope>NUCLEOTIDE SEQUENCE [LARGE SCALE GENOMIC DNA]</scope>
    <source>
        <strain evidence="9 10">E7593-69</strain>
    </source>
</reference>
<evidence type="ECO:0000256" key="4">
    <source>
        <dbReference type="ARBA" id="ARBA00022692"/>
    </source>
</evidence>
<evidence type="ECO:0000256" key="3">
    <source>
        <dbReference type="ARBA" id="ARBA00022475"/>
    </source>
</evidence>